<reference evidence="2 3" key="1">
    <citation type="submission" date="2021-06" db="EMBL/GenBank/DDBJ databases">
        <title>Caerostris extrusa draft genome.</title>
        <authorList>
            <person name="Kono N."/>
            <person name="Arakawa K."/>
        </authorList>
    </citation>
    <scope>NUCLEOTIDE SEQUENCE [LARGE SCALE GENOMIC DNA]</scope>
</reference>
<evidence type="ECO:0000313" key="2">
    <source>
        <dbReference type="EMBL" id="GIY69824.1"/>
    </source>
</evidence>
<dbReference type="AlphaFoldDB" id="A0AAV4VJ07"/>
<sequence length="76" mass="8562">MSTSDQRLNVLEQMMYNMVNLPGMNLNPSSMTELPGTSNTRGRPSTNVRGVNGSSQTFRPSKYIILTFKQNEIECF</sequence>
<evidence type="ECO:0000256" key="1">
    <source>
        <dbReference type="SAM" id="MobiDB-lite"/>
    </source>
</evidence>
<feature type="region of interest" description="Disordered" evidence="1">
    <location>
        <begin position="27"/>
        <end position="54"/>
    </location>
</feature>
<organism evidence="2 3">
    <name type="scientific">Caerostris extrusa</name>
    <name type="common">Bark spider</name>
    <name type="synonym">Caerostris bankana</name>
    <dbReference type="NCBI Taxonomy" id="172846"/>
    <lineage>
        <taxon>Eukaryota</taxon>
        <taxon>Metazoa</taxon>
        <taxon>Ecdysozoa</taxon>
        <taxon>Arthropoda</taxon>
        <taxon>Chelicerata</taxon>
        <taxon>Arachnida</taxon>
        <taxon>Araneae</taxon>
        <taxon>Araneomorphae</taxon>
        <taxon>Entelegynae</taxon>
        <taxon>Araneoidea</taxon>
        <taxon>Araneidae</taxon>
        <taxon>Caerostris</taxon>
    </lineage>
</organism>
<protein>
    <submittedName>
        <fullName evidence="2">Uncharacterized protein</fullName>
    </submittedName>
</protein>
<gene>
    <name evidence="2" type="ORF">CEXT_467861</name>
</gene>
<proteinExistence type="predicted"/>
<dbReference type="Proteomes" id="UP001054945">
    <property type="component" value="Unassembled WGS sequence"/>
</dbReference>
<comment type="caution">
    <text evidence="2">The sequence shown here is derived from an EMBL/GenBank/DDBJ whole genome shotgun (WGS) entry which is preliminary data.</text>
</comment>
<accession>A0AAV4VJ07</accession>
<name>A0AAV4VJ07_CAEEX</name>
<dbReference type="EMBL" id="BPLR01014595">
    <property type="protein sequence ID" value="GIY69824.1"/>
    <property type="molecule type" value="Genomic_DNA"/>
</dbReference>
<evidence type="ECO:0000313" key="3">
    <source>
        <dbReference type="Proteomes" id="UP001054945"/>
    </source>
</evidence>
<keyword evidence="3" id="KW-1185">Reference proteome</keyword>